<dbReference type="GO" id="GO:0003700">
    <property type="term" value="F:DNA-binding transcription factor activity"/>
    <property type="evidence" value="ECO:0007669"/>
    <property type="project" value="InterPro"/>
</dbReference>
<evidence type="ECO:0000313" key="5">
    <source>
        <dbReference type="Proteomes" id="UP001652600"/>
    </source>
</evidence>
<gene>
    <name evidence="6" type="primary">LOC103493465</name>
</gene>
<dbReference type="InterPro" id="IPR001217">
    <property type="entry name" value="STAT"/>
</dbReference>
<proteinExistence type="predicted"/>
<sequence length="710" mass="79444">MGSEVNESDEYSLLKNLRLEFDGDDGCFTVCFWVYLMNSTTFPVSILQQVQLDSSSMTPFLILSEWNRLKIMPLTTLHKADEGSSPGSSSSANVVPHEYLDVDFPMEKWVHIGCEVSTDFVRLHIDGKMVGEKPVSSSLSEDTFPRGLGRIVLGNNGEDISLQGYVHNEKVFPSASLIRDHYAEDLPVKLFIDNSSTMEIEEGGDGIWNIVGGKPSCRRNFSLDVMLLDSSGQPVLKELEVVASLTYADSGEAVEKSGDEEAPLLASYDGVEFASSDRPSKLLHGRASFKLKISQLSSKCDNKLFRIRFCIPSVEGYPFFEALSSPIRCISRSRNTRMSTLMLKRSTFHSLDVSRSSGLDNGTSEHEHVSVEEEKPSPLLKRVKSGQDRPTHNDDPSSGQPDEECNSHSFTANGAGNGFGSRTERSKNNGSTGASPSDSGSTEARHSAPNRTRTNGNPISDVNIFKYCLAGLSERSLLLKEIATSVSQEEILEFAEHVSLYSGCLHHRHQILMSRKLIEEGTRAWNSISQNKHHVHWENVVFEIEEQFIRISGCSSRSLTQQDFELLRRISGCQEYLTQESFERMWCWLYPVAFTLSRQWINAMWSSLSPKWIEGFITKEEAELSLQSPAGLQDPGTFILRFPTSRSWPHPDAGSLVVTYVGNDYALHHRLLTLDRIFSSTEGEKNMRSLQDMLLAEPELSRLGRTIRSH</sequence>
<evidence type="ECO:0000256" key="2">
    <source>
        <dbReference type="PROSITE-ProRule" id="PRU00191"/>
    </source>
</evidence>
<dbReference type="eggNOG" id="ENOG502QRR2">
    <property type="taxonomic scope" value="Eukaryota"/>
</dbReference>
<evidence type="ECO:0000256" key="1">
    <source>
        <dbReference type="ARBA" id="ARBA00022999"/>
    </source>
</evidence>
<feature type="region of interest" description="Disordered" evidence="3">
    <location>
        <begin position="353"/>
        <end position="456"/>
    </location>
</feature>
<dbReference type="InterPro" id="IPR000980">
    <property type="entry name" value="SH2"/>
</dbReference>
<dbReference type="SUPFAM" id="SSF55550">
    <property type="entry name" value="SH2 domain"/>
    <property type="match status" value="1"/>
</dbReference>
<feature type="compositionally biased region" description="Polar residues" evidence="3">
    <location>
        <begin position="353"/>
        <end position="362"/>
    </location>
</feature>
<dbReference type="PANTHER" id="PTHR11801">
    <property type="entry name" value="SIGNAL TRANSDUCER AND ACTIVATOR OF TRANSCRIPTION"/>
    <property type="match status" value="1"/>
</dbReference>
<evidence type="ECO:0000259" key="4">
    <source>
        <dbReference type="PROSITE" id="PS50001"/>
    </source>
</evidence>
<feature type="compositionally biased region" description="Basic and acidic residues" evidence="3">
    <location>
        <begin position="385"/>
        <end position="395"/>
    </location>
</feature>
<keyword evidence="5" id="KW-1185">Reference proteome</keyword>
<evidence type="ECO:0000256" key="3">
    <source>
        <dbReference type="SAM" id="MobiDB-lite"/>
    </source>
</evidence>
<dbReference type="InterPro" id="IPR013320">
    <property type="entry name" value="ConA-like_dom_sf"/>
</dbReference>
<dbReference type="RefSeq" id="XP_008452431.2">
    <property type="nucleotide sequence ID" value="XM_008454209.3"/>
</dbReference>
<dbReference type="SUPFAM" id="SSF49899">
    <property type="entry name" value="Concanavalin A-like lectins/glucanases"/>
    <property type="match status" value="1"/>
</dbReference>
<dbReference type="CDD" id="cd10338">
    <property type="entry name" value="SH2_SHA"/>
    <property type="match status" value="1"/>
</dbReference>
<name>A0A1S3BTU9_CUCME</name>
<organism evidence="5 6">
    <name type="scientific">Cucumis melo</name>
    <name type="common">Muskmelon</name>
    <dbReference type="NCBI Taxonomy" id="3656"/>
    <lineage>
        <taxon>Eukaryota</taxon>
        <taxon>Viridiplantae</taxon>
        <taxon>Streptophyta</taxon>
        <taxon>Embryophyta</taxon>
        <taxon>Tracheophyta</taxon>
        <taxon>Spermatophyta</taxon>
        <taxon>Magnoliopsida</taxon>
        <taxon>eudicotyledons</taxon>
        <taxon>Gunneridae</taxon>
        <taxon>Pentapetalae</taxon>
        <taxon>rosids</taxon>
        <taxon>fabids</taxon>
        <taxon>Cucurbitales</taxon>
        <taxon>Cucurbitaceae</taxon>
        <taxon>Benincaseae</taxon>
        <taxon>Cucumis</taxon>
    </lineage>
</organism>
<dbReference type="Gene3D" id="2.60.120.200">
    <property type="match status" value="1"/>
</dbReference>
<dbReference type="GeneID" id="103493465"/>
<dbReference type="Gene3D" id="3.30.505.10">
    <property type="entry name" value="SH2 domain"/>
    <property type="match status" value="1"/>
</dbReference>
<dbReference type="KEGG" id="cmo:103493465"/>
<dbReference type="InterPro" id="IPR036860">
    <property type="entry name" value="SH2_dom_sf"/>
</dbReference>
<feature type="domain" description="SH2" evidence="4">
    <location>
        <begin position="612"/>
        <end position="694"/>
    </location>
</feature>
<protein>
    <submittedName>
        <fullName evidence="6">SH2 domain-containing protein B-like isoform X2</fullName>
    </submittedName>
</protein>
<accession>A0A1S3BTU9</accession>
<dbReference type="PROSITE" id="PS50001">
    <property type="entry name" value="SH2"/>
    <property type="match status" value="1"/>
</dbReference>
<evidence type="ECO:0000313" key="6">
    <source>
        <dbReference type="RefSeq" id="XP_008452431.2"/>
    </source>
</evidence>
<dbReference type="Proteomes" id="UP001652600">
    <property type="component" value="Chromosome 7"/>
</dbReference>
<dbReference type="GO" id="GO:0007165">
    <property type="term" value="P:signal transduction"/>
    <property type="evidence" value="ECO:0007669"/>
    <property type="project" value="InterPro"/>
</dbReference>
<feature type="compositionally biased region" description="Basic and acidic residues" evidence="3">
    <location>
        <begin position="363"/>
        <end position="376"/>
    </location>
</feature>
<dbReference type="AlphaFoldDB" id="A0A1S3BTU9"/>
<reference evidence="6" key="1">
    <citation type="submission" date="2025-08" db="UniProtKB">
        <authorList>
            <consortium name="RefSeq"/>
        </authorList>
    </citation>
    <scope>IDENTIFICATION</scope>
    <source>
        <tissue evidence="6">Stem</tissue>
    </source>
</reference>
<keyword evidence="1 2" id="KW-0727">SH2 domain</keyword>
<feature type="compositionally biased region" description="Polar residues" evidence="3">
    <location>
        <begin position="428"/>
        <end position="442"/>
    </location>
</feature>